<dbReference type="InterPro" id="IPR023696">
    <property type="entry name" value="Ureohydrolase_dom_sf"/>
</dbReference>
<dbReference type="PRINTS" id="PR01270">
    <property type="entry name" value="HDASUPER"/>
</dbReference>
<dbReference type="HOGENOM" id="CLU_007727_8_2_10"/>
<dbReference type="STRING" id="760192.Halhy_2916"/>
<evidence type="ECO:0000313" key="3">
    <source>
        <dbReference type="EMBL" id="AEE50780.1"/>
    </source>
</evidence>
<dbReference type="Proteomes" id="UP000008461">
    <property type="component" value="Chromosome"/>
</dbReference>
<gene>
    <name evidence="3" type="ordered locus">Halhy_2916</name>
</gene>
<keyword evidence="4" id="KW-1185">Reference proteome</keyword>
<evidence type="ECO:0000256" key="1">
    <source>
        <dbReference type="ARBA" id="ARBA00005947"/>
    </source>
</evidence>
<dbReference type="InterPro" id="IPR000286">
    <property type="entry name" value="HDACs"/>
</dbReference>
<dbReference type="RefSeq" id="WP_013765323.1">
    <property type="nucleotide sequence ID" value="NC_015510.1"/>
</dbReference>
<dbReference type="EMBL" id="CP002691">
    <property type="protein sequence ID" value="AEE50780.1"/>
    <property type="molecule type" value="Genomic_DNA"/>
</dbReference>
<proteinExistence type="inferred from homology"/>
<evidence type="ECO:0000313" key="4">
    <source>
        <dbReference type="Proteomes" id="UP000008461"/>
    </source>
</evidence>
<dbReference type="KEGG" id="hhy:Halhy_2916"/>
<dbReference type="PANTHER" id="PTHR10625:SF10">
    <property type="entry name" value="HISTONE DEACETYLASE HDAC1"/>
    <property type="match status" value="1"/>
</dbReference>
<dbReference type="eggNOG" id="COG0123">
    <property type="taxonomic scope" value="Bacteria"/>
</dbReference>
<dbReference type="CDD" id="cd10001">
    <property type="entry name" value="HDAC_classII_APAH"/>
    <property type="match status" value="1"/>
</dbReference>
<sequence length="320" mass="35646">MKLLYNSVCQRHDTGMHPENKKRLEVFSDIPETVFLDGEPYLELIHDPTYIQQVRETSHLGGHLDEDTVVSEGSFMAACHAVGATIQAMRNQDFALVRPPGHHAYRDRASGFCLFNNVAIAAQLAVNEGKKVLIFDFDGHLGDGTSDIFYGSNQVMYWSMHQYPAFPGHGFVNELGAGEGLGYTLNMPLPPGSADDIFLDAVGHFMPIAEQFQPDIVAVSAGFDAHQYDLLLDLKVTTNTYYRIGQLLSENFAHVFAVLEGGYNIPELQKCVYAFEAGINGLNLPPPCEEVRTTSGMRVWETYEMYLHGALGKLKSHWRI</sequence>
<dbReference type="InterPro" id="IPR037138">
    <property type="entry name" value="His_deacetylse_dom_sf"/>
</dbReference>
<feature type="domain" description="Histone deacetylase" evidence="2">
    <location>
        <begin position="41"/>
        <end position="274"/>
    </location>
</feature>
<organism evidence="3 4">
    <name type="scientific">Haliscomenobacter hydrossis (strain ATCC 27775 / DSM 1100 / LMG 10767 / O)</name>
    <dbReference type="NCBI Taxonomy" id="760192"/>
    <lineage>
        <taxon>Bacteria</taxon>
        <taxon>Pseudomonadati</taxon>
        <taxon>Bacteroidota</taxon>
        <taxon>Saprospiria</taxon>
        <taxon>Saprospirales</taxon>
        <taxon>Haliscomenobacteraceae</taxon>
        <taxon>Haliscomenobacter</taxon>
    </lineage>
</organism>
<dbReference type="Pfam" id="PF00850">
    <property type="entry name" value="Hist_deacetyl"/>
    <property type="match status" value="1"/>
</dbReference>
<dbReference type="GO" id="GO:0040029">
    <property type="term" value="P:epigenetic regulation of gene expression"/>
    <property type="evidence" value="ECO:0007669"/>
    <property type="project" value="TreeGrafter"/>
</dbReference>
<dbReference type="InterPro" id="IPR023801">
    <property type="entry name" value="His_deacetylse_dom"/>
</dbReference>
<evidence type="ECO:0000259" key="2">
    <source>
        <dbReference type="Pfam" id="PF00850"/>
    </source>
</evidence>
<dbReference type="GO" id="GO:0004407">
    <property type="term" value="F:histone deacetylase activity"/>
    <property type="evidence" value="ECO:0007669"/>
    <property type="project" value="TreeGrafter"/>
</dbReference>
<dbReference type="PANTHER" id="PTHR10625">
    <property type="entry name" value="HISTONE DEACETYLASE HDAC1-RELATED"/>
    <property type="match status" value="1"/>
</dbReference>
<dbReference type="AlphaFoldDB" id="F4L482"/>
<protein>
    <submittedName>
        <fullName evidence="3">Histone deacetylase superfamily</fullName>
    </submittedName>
</protein>
<name>F4L482_HALH1</name>
<dbReference type="SUPFAM" id="SSF52768">
    <property type="entry name" value="Arginase/deacetylase"/>
    <property type="match status" value="1"/>
</dbReference>
<reference evidence="3 4" key="1">
    <citation type="journal article" date="2011" name="Stand. Genomic Sci.">
        <title>Complete genome sequence of Haliscomenobacter hydrossis type strain (O).</title>
        <authorList>
            <consortium name="US DOE Joint Genome Institute (JGI-PGF)"/>
            <person name="Daligault H."/>
            <person name="Lapidus A."/>
            <person name="Zeytun A."/>
            <person name="Nolan M."/>
            <person name="Lucas S."/>
            <person name="Del Rio T.G."/>
            <person name="Tice H."/>
            <person name="Cheng J.F."/>
            <person name="Tapia R."/>
            <person name="Han C."/>
            <person name="Goodwin L."/>
            <person name="Pitluck S."/>
            <person name="Liolios K."/>
            <person name="Pagani I."/>
            <person name="Ivanova N."/>
            <person name="Huntemann M."/>
            <person name="Mavromatis K."/>
            <person name="Mikhailova N."/>
            <person name="Pati A."/>
            <person name="Chen A."/>
            <person name="Palaniappan K."/>
            <person name="Land M."/>
            <person name="Hauser L."/>
            <person name="Brambilla E.M."/>
            <person name="Rohde M."/>
            <person name="Verbarg S."/>
            <person name="Goker M."/>
            <person name="Bristow J."/>
            <person name="Eisen J.A."/>
            <person name="Markowitz V."/>
            <person name="Hugenholtz P."/>
            <person name="Kyrpides N.C."/>
            <person name="Klenk H.P."/>
            <person name="Woyke T."/>
        </authorList>
    </citation>
    <scope>NUCLEOTIDE SEQUENCE [LARGE SCALE GENOMIC DNA]</scope>
    <source>
        <strain evidence="4">ATCC 27775 / DSM 1100 / LMG 10767 / O</strain>
    </source>
</reference>
<reference key="2">
    <citation type="submission" date="2011-04" db="EMBL/GenBank/DDBJ databases">
        <title>Complete sequence of chromosome of Haliscomenobacter hydrossis DSM 1100.</title>
        <authorList>
            <consortium name="US DOE Joint Genome Institute (JGI-PGF)"/>
            <person name="Lucas S."/>
            <person name="Han J."/>
            <person name="Lapidus A."/>
            <person name="Bruce D."/>
            <person name="Goodwin L."/>
            <person name="Pitluck S."/>
            <person name="Peters L."/>
            <person name="Kyrpides N."/>
            <person name="Mavromatis K."/>
            <person name="Ivanova N."/>
            <person name="Ovchinnikova G."/>
            <person name="Pagani I."/>
            <person name="Daligault H."/>
            <person name="Detter J.C."/>
            <person name="Han C."/>
            <person name="Land M."/>
            <person name="Hauser L."/>
            <person name="Markowitz V."/>
            <person name="Cheng J.-F."/>
            <person name="Hugenholtz P."/>
            <person name="Woyke T."/>
            <person name="Wu D."/>
            <person name="Verbarg S."/>
            <person name="Frueling A."/>
            <person name="Brambilla E."/>
            <person name="Klenk H.-P."/>
            <person name="Eisen J.A."/>
        </authorList>
    </citation>
    <scope>NUCLEOTIDE SEQUENCE</scope>
    <source>
        <strain>DSM 1100</strain>
    </source>
</reference>
<comment type="similarity">
    <text evidence="1">Belongs to the histone deacetylase family.</text>
</comment>
<dbReference type="Gene3D" id="3.40.800.20">
    <property type="entry name" value="Histone deacetylase domain"/>
    <property type="match status" value="1"/>
</dbReference>
<accession>F4L482</accession>